<proteinExistence type="predicted"/>
<reference evidence="2" key="1">
    <citation type="submission" date="2017-02" db="UniProtKB">
        <authorList>
            <consortium name="WormBaseParasite"/>
        </authorList>
    </citation>
    <scope>IDENTIFICATION</scope>
</reference>
<dbReference type="AlphaFoldDB" id="A0A0M3HSW4"/>
<accession>A0A0M3HSW4</accession>
<dbReference type="Proteomes" id="UP000036681">
    <property type="component" value="Unplaced"/>
</dbReference>
<organism evidence="1 2">
    <name type="scientific">Ascaris lumbricoides</name>
    <name type="common">Giant roundworm</name>
    <dbReference type="NCBI Taxonomy" id="6252"/>
    <lineage>
        <taxon>Eukaryota</taxon>
        <taxon>Metazoa</taxon>
        <taxon>Ecdysozoa</taxon>
        <taxon>Nematoda</taxon>
        <taxon>Chromadorea</taxon>
        <taxon>Rhabditida</taxon>
        <taxon>Spirurina</taxon>
        <taxon>Ascaridomorpha</taxon>
        <taxon>Ascaridoidea</taxon>
        <taxon>Ascarididae</taxon>
        <taxon>Ascaris</taxon>
    </lineage>
</organism>
<evidence type="ECO:0000313" key="1">
    <source>
        <dbReference type="Proteomes" id="UP000036681"/>
    </source>
</evidence>
<keyword evidence="1" id="KW-1185">Reference proteome</keyword>
<sequence>MFSESYLLSDLSVETMEYSLQQMSTYPQLVVPRCATDRCISIPNLLHRREIYGKSVPLSRTRAWKRLCDLEMPKTMTARNVTFDLLKDGIFLGMSNESRYVVGMLYGPVSHGYGGVNVNAVLVIMSLSPCRLTPAFTVVLNSAYFYELYATFPRDSSFISVISFTESVIGHELTSNEPMTTLVALDFVLFKNALHLSMRTSVVLSSRWRHRLCRTLLRSFDHGAILNAGTMLVGVIFTKCRPPMDNVGRRRISSFQVMRVDEAQPSEWAGVVLQEITISDARTTFTTTDDRYYALLPSSSEQFPSASHGLDQSLFFTEVVMDVEKLLITLMPNVVKAFLPGCRYVGLIDYEVDVVGCDGYMVYVIVSVVVEAKSPGISGMNRPFVGIVHVEWNTYDGSLLLSYFCTPVYQHPLAWWNDLLWKLMIESTVSTSSDDIWCRKVTEDRKQHYRSLRPLSAINWASAKQPRKWYPFRPRQNQGLDERVLSNEAFIAGKSLQTLMSPLAGIALYR</sequence>
<protein>
    <submittedName>
        <fullName evidence="2">Peptidase S1 domain-containing protein</fullName>
    </submittedName>
</protein>
<name>A0A0M3HSW4_ASCLU</name>
<dbReference type="WBParaSite" id="ALUE_0000563301-mRNA-1">
    <property type="protein sequence ID" value="ALUE_0000563301-mRNA-1"/>
    <property type="gene ID" value="ALUE_0000563301"/>
</dbReference>
<evidence type="ECO:0000313" key="2">
    <source>
        <dbReference type="WBParaSite" id="ALUE_0000563301-mRNA-1"/>
    </source>
</evidence>